<dbReference type="GO" id="GO:0008652">
    <property type="term" value="P:amino acid biosynthetic process"/>
    <property type="evidence" value="ECO:0007669"/>
    <property type="project" value="UniProtKB-KW"/>
</dbReference>
<organism evidence="5 6">
    <name type="scientific">Candidatus Methanobinarius endosymbioticus</name>
    <dbReference type="NCBI Taxonomy" id="2006182"/>
    <lineage>
        <taxon>Archaea</taxon>
        <taxon>Methanobacteriati</taxon>
        <taxon>Methanobacteriota</taxon>
        <taxon>Methanomada group</taxon>
        <taxon>Methanobacteria</taxon>
        <taxon>Methanobacteriales</taxon>
        <taxon>Methanobacteriaceae</taxon>
        <taxon>Candidatus Methanobinarius</taxon>
    </lineage>
</organism>
<comment type="function">
    <text evidence="4">Involved in the third step of the chorismate pathway, which leads to the biosynthesis of aromatic amino acids. Catalyzes the cis-dehydration of 3-dehydroquinate (DHQ) and introduces the first double bond of the aromatic ring to yield 3-dehydroshikimate.</text>
</comment>
<feature type="binding site" evidence="4">
    <location>
        <position position="209"/>
    </location>
    <ligand>
        <name>3-dehydroquinate</name>
        <dbReference type="ChEBI" id="CHEBI:32364"/>
    </ligand>
</feature>
<dbReference type="InterPro" id="IPR050146">
    <property type="entry name" value="Type-I_3-dehydroquinase"/>
</dbReference>
<proteinExistence type="inferred from homology"/>
<dbReference type="GO" id="GO:0009423">
    <property type="term" value="P:chorismate biosynthetic process"/>
    <property type="evidence" value="ECO:0007669"/>
    <property type="project" value="UniProtKB-UniRule"/>
</dbReference>
<evidence type="ECO:0000256" key="1">
    <source>
        <dbReference type="ARBA" id="ARBA00001864"/>
    </source>
</evidence>
<name>A0A366MAL1_9EURY</name>
<feature type="binding site" evidence="4">
    <location>
        <position position="66"/>
    </location>
    <ligand>
        <name>3-dehydroquinate</name>
        <dbReference type="ChEBI" id="CHEBI:32364"/>
    </ligand>
</feature>
<dbReference type="GO" id="GO:0046279">
    <property type="term" value="P:3,4-dihydroxybenzoate biosynthetic process"/>
    <property type="evidence" value="ECO:0007669"/>
    <property type="project" value="UniProtKB-ARBA"/>
</dbReference>
<evidence type="ECO:0000313" key="6">
    <source>
        <dbReference type="Proteomes" id="UP000253099"/>
    </source>
</evidence>
<evidence type="ECO:0000256" key="2">
    <source>
        <dbReference type="ARBA" id="ARBA00023239"/>
    </source>
</evidence>
<comment type="caution">
    <text evidence="5">The sequence shown here is derived from an EMBL/GenBank/DDBJ whole genome shotgun (WGS) entry which is preliminary data.</text>
</comment>
<dbReference type="InterPro" id="IPR001381">
    <property type="entry name" value="DHquinase_I"/>
</dbReference>
<dbReference type="NCBIfam" id="TIGR01093">
    <property type="entry name" value="aroD"/>
    <property type="match status" value="1"/>
</dbReference>
<comment type="subunit">
    <text evidence="4">Homodimer.</text>
</comment>
<feature type="active site" description="Proton donor/acceptor" evidence="4">
    <location>
        <position position="127"/>
    </location>
</feature>
<accession>A0A366MAL1</accession>
<sequence length="237" mass="26506">MLISQTKIAIPIMQKNEEDILKTAEDYIKKEADILELRIDAITDATSEMIENIVDTIFFPIIATNRTKSEGGDFLGSERERINLLKTCCNLKHVEYIDIELQTDPCLRDYILGKCSDAEVKTIISYHDFEKTPSVDNLLEIVNQEKELGNIAKVVVMPKDLEDTISVLAIMSRCDNTIGISMGELGSYTRLMASKFNSPITFATGGDVTAPGQIDIETMKLMLNMDLMDEGDLLDDI</sequence>
<dbReference type="Pfam" id="PF01487">
    <property type="entry name" value="DHquinase_I"/>
    <property type="match status" value="1"/>
</dbReference>
<feature type="binding site" evidence="4">
    <location>
        <position position="190"/>
    </location>
    <ligand>
        <name>3-dehydroquinate</name>
        <dbReference type="ChEBI" id="CHEBI:32364"/>
    </ligand>
</feature>
<dbReference type="GO" id="GO:0003855">
    <property type="term" value="F:3-dehydroquinate dehydratase activity"/>
    <property type="evidence" value="ECO:0007669"/>
    <property type="project" value="UniProtKB-UniRule"/>
</dbReference>
<protein>
    <recommendedName>
        <fullName evidence="4">3-dehydroquinate dehydratase</fullName>
        <shortName evidence="4">3-dehydroquinase</shortName>
        <ecNumber evidence="4">4.2.1.10</ecNumber>
    </recommendedName>
    <alternativeName>
        <fullName evidence="4">Type I DHQase</fullName>
    </alternativeName>
    <alternativeName>
        <fullName evidence="4">Type I dehydroquinase</fullName>
        <shortName evidence="4">DHQ1</shortName>
    </alternativeName>
</protein>
<dbReference type="InterPro" id="IPR013785">
    <property type="entry name" value="Aldolase_TIM"/>
</dbReference>
<dbReference type="EMBL" id="NIZT01000044">
    <property type="protein sequence ID" value="RBQ22760.1"/>
    <property type="molecule type" value="Genomic_DNA"/>
</dbReference>
<dbReference type="PANTHER" id="PTHR43699">
    <property type="entry name" value="3-DEHYDROQUINATE DEHYDRATASE"/>
    <property type="match status" value="1"/>
</dbReference>
<feature type="binding site" evidence="4">
    <location>
        <begin position="36"/>
        <end position="38"/>
    </location>
    <ligand>
        <name>3-dehydroquinate</name>
        <dbReference type="ChEBI" id="CHEBI:32364"/>
    </ligand>
</feature>
<keyword evidence="2 4" id="KW-0456">Lyase</keyword>
<reference evidence="5 6" key="1">
    <citation type="submission" date="2018-06" db="EMBL/GenBank/DDBJ databases">
        <title>Genomic insight into two independent archaeal endosymbiosis events.</title>
        <authorList>
            <person name="Lind A.E."/>
            <person name="Lewis W.H."/>
            <person name="Spang A."/>
            <person name="Guy L."/>
            <person name="Embley M.T."/>
            <person name="Ettema T.J.G."/>
        </authorList>
    </citation>
    <scope>NUCLEOTIDE SEQUENCE [LARGE SCALE GENOMIC DNA]</scope>
    <source>
        <strain evidence="5">NOE</strain>
    </source>
</reference>
<evidence type="ECO:0000313" key="5">
    <source>
        <dbReference type="EMBL" id="RBQ22760.1"/>
    </source>
</evidence>
<evidence type="ECO:0000256" key="3">
    <source>
        <dbReference type="ARBA" id="ARBA00023270"/>
    </source>
</evidence>
<gene>
    <name evidence="4 5" type="primary">aroD</name>
    <name evidence="5" type="ORF">ALNOE001_15510</name>
</gene>
<dbReference type="Gene3D" id="3.20.20.70">
    <property type="entry name" value="Aldolase class I"/>
    <property type="match status" value="1"/>
</dbReference>
<dbReference type="UniPathway" id="UPA00053">
    <property type="reaction ID" value="UER00086"/>
</dbReference>
<keyword evidence="3 4" id="KW-0704">Schiff base</keyword>
<dbReference type="AlphaFoldDB" id="A0A366MAL1"/>
<evidence type="ECO:0000256" key="4">
    <source>
        <dbReference type="HAMAP-Rule" id="MF_00214"/>
    </source>
</evidence>
<comment type="catalytic activity">
    <reaction evidence="1 4">
        <text>3-dehydroquinate = 3-dehydroshikimate + H2O</text>
        <dbReference type="Rhea" id="RHEA:21096"/>
        <dbReference type="ChEBI" id="CHEBI:15377"/>
        <dbReference type="ChEBI" id="CHEBI:16630"/>
        <dbReference type="ChEBI" id="CHEBI:32364"/>
        <dbReference type="EC" id="4.2.1.10"/>
    </reaction>
</comment>
<dbReference type="FunFam" id="3.20.20.70:FF:000047">
    <property type="entry name" value="3-dehydroquinate dehydratase"/>
    <property type="match status" value="1"/>
</dbReference>
<keyword evidence="4" id="KW-0057">Aromatic amino acid biosynthesis</keyword>
<dbReference type="HAMAP" id="MF_00214">
    <property type="entry name" value="AroD"/>
    <property type="match status" value="1"/>
</dbReference>
<dbReference type="EC" id="4.2.1.10" evidence="4"/>
<dbReference type="PANTHER" id="PTHR43699:SF1">
    <property type="entry name" value="3-DEHYDROQUINATE DEHYDRATASE"/>
    <property type="match status" value="1"/>
</dbReference>
<comment type="caution">
    <text evidence="4">Lacks conserved residue(s) required for the propagation of feature annotation.</text>
</comment>
<dbReference type="CDD" id="cd00502">
    <property type="entry name" value="DHQase_I"/>
    <property type="match status" value="1"/>
</dbReference>
<keyword evidence="6" id="KW-1185">Reference proteome</keyword>
<keyword evidence="4" id="KW-0028">Amino-acid biosynthesis</keyword>
<comment type="pathway">
    <text evidence="4">Metabolic intermediate biosynthesis; chorismate biosynthesis; chorismate from D-erythrose 4-phosphate and phosphoenolpyruvate: step 3/7.</text>
</comment>
<dbReference type="GO" id="GO:0009073">
    <property type="term" value="P:aromatic amino acid family biosynthetic process"/>
    <property type="evidence" value="ECO:0007669"/>
    <property type="project" value="UniProtKB-KW"/>
</dbReference>
<dbReference type="SUPFAM" id="SSF51569">
    <property type="entry name" value="Aldolase"/>
    <property type="match status" value="1"/>
</dbReference>
<feature type="binding site" evidence="4">
    <location>
        <position position="213"/>
    </location>
    <ligand>
        <name>3-dehydroquinate</name>
        <dbReference type="ChEBI" id="CHEBI:32364"/>
    </ligand>
</feature>
<comment type="similarity">
    <text evidence="4">Belongs to the type-I 3-dehydroquinase family.</text>
</comment>
<feature type="active site" description="Schiff-base intermediate with substrate" evidence="4">
    <location>
        <position position="153"/>
    </location>
</feature>
<dbReference type="Proteomes" id="UP000253099">
    <property type="component" value="Unassembled WGS sequence"/>
</dbReference>